<dbReference type="InterPro" id="IPR009045">
    <property type="entry name" value="Zn_M74/Hedgehog-like"/>
</dbReference>
<accession>A0AAW9S9Z5</accession>
<reference evidence="1 2" key="1">
    <citation type="submission" date="2024-04" db="EMBL/GenBank/DDBJ databases">
        <title>Novel genus in family Flammeovirgaceae.</title>
        <authorList>
            <person name="Nguyen T.H."/>
            <person name="Vuong T.Q."/>
            <person name="Le H."/>
            <person name="Kim S.-G."/>
        </authorList>
    </citation>
    <scope>NUCLEOTIDE SEQUENCE [LARGE SCALE GENOMIC DNA]</scope>
    <source>
        <strain evidence="1 2">JCM 23209</strain>
    </source>
</reference>
<evidence type="ECO:0000313" key="2">
    <source>
        <dbReference type="Proteomes" id="UP001403385"/>
    </source>
</evidence>
<dbReference type="AlphaFoldDB" id="A0AAW9S9Z5"/>
<comment type="caution">
    <text evidence="1">The sequence shown here is derived from an EMBL/GenBank/DDBJ whole genome shotgun (WGS) entry which is preliminary data.</text>
</comment>
<keyword evidence="2" id="KW-1185">Reference proteome</keyword>
<proteinExistence type="predicted"/>
<name>A0AAW9S9Z5_9BACT</name>
<gene>
    <name evidence="1" type="ORF">AAG747_15355</name>
</gene>
<sequence>MKVSKHFYLQEFLPKREYELFGPRALEIGLISRTAIQMAQFVREYFARPVRINDWHVGGRFQYRGFRPWDCNVGANYSLHRLGLADDLDVLGLEAEEVRQEIIQKPAVFKAAGITTLEANVNWLHIDSRPVNQAEILIVNG</sequence>
<dbReference type="Gene3D" id="3.30.1380.10">
    <property type="match status" value="1"/>
</dbReference>
<evidence type="ECO:0000313" key="1">
    <source>
        <dbReference type="EMBL" id="MEN7549300.1"/>
    </source>
</evidence>
<organism evidence="1 2">
    <name type="scientific">Rapidithrix thailandica</name>
    <dbReference type="NCBI Taxonomy" id="413964"/>
    <lineage>
        <taxon>Bacteria</taxon>
        <taxon>Pseudomonadati</taxon>
        <taxon>Bacteroidota</taxon>
        <taxon>Cytophagia</taxon>
        <taxon>Cytophagales</taxon>
        <taxon>Flammeovirgaceae</taxon>
        <taxon>Rapidithrix</taxon>
    </lineage>
</organism>
<dbReference type="RefSeq" id="WP_346822076.1">
    <property type="nucleotide sequence ID" value="NZ_JBDKWZ010000008.1"/>
</dbReference>
<protein>
    <recommendedName>
        <fullName evidence="3">Peptidase M15A C-terminal domain-containing protein</fullName>
    </recommendedName>
</protein>
<dbReference type="EMBL" id="JBDKWZ010000008">
    <property type="protein sequence ID" value="MEN7549300.1"/>
    <property type="molecule type" value="Genomic_DNA"/>
</dbReference>
<dbReference type="Proteomes" id="UP001403385">
    <property type="component" value="Unassembled WGS sequence"/>
</dbReference>
<dbReference type="SUPFAM" id="SSF55166">
    <property type="entry name" value="Hedgehog/DD-peptidase"/>
    <property type="match status" value="1"/>
</dbReference>
<evidence type="ECO:0008006" key="3">
    <source>
        <dbReference type="Google" id="ProtNLM"/>
    </source>
</evidence>